<gene>
    <name evidence="1" type="ORF">GCM10010470_14350</name>
</gene>
<dbReference type="Gene3D" id="3.90.70.10">
    <property type="entry name" value="Cysteine proteinases"/>
    <property type="match status" value="1"/>
</dbReference>
<evidence type="ECO:0000313" key="1">
    <source>
        <dbReference type="EMBL" id="GAA2781567.1"/>
    </source>
</evidence>
<sequence>MINAGNLIDYAGSGPHCYSSSLFMVLGAEAPAPAVIETLTGSPFGVQLVRGELPYFDPYGWDPEVGLDAAIELLGWRCDRRAGGTPEEALDRLRAEAARGPVLAGPLDMGLLGYQLGPPEGDHYVVVLAVDDDLVLLHDPHGHPFATLPTAEFVAAWRGEAVEYADEPFVMRTGFVREREVGELEALRRSLPRAAGWLAGRDDVPMPAGSLGGEAALERLAAQVEAGLDSGVRDLLAAFGVRLGARRLADAAGCLRRLGLAGPSEVTAELARAVGALQYPLVTGDDPALAAGLRRLAPGYRRLLDVLSPGTGR</sequence>
<reference evidence="1 2" key="1">
    <citation type="journal article" date="2019" name="Int. J. Syst. Evol. Microbiol.">
        <title>The Global Catalogue of Microorganisms (GCM) 10K type strain sequencing project: providing services to taxonomists for standard genome sequencing and annotation.</title>
        <authorList>
            <consortium name="The Broad Institute Genomics Platform"/>
            <consortium name="The Broad Institute Genome Sequencing Center for Infectious Disease"/>
            <person name="Wu L."/>
            <person name="Ma J."/>
        </authorList>
    </citation>
    <scope>NUCLEOTIDE SEQUENCE [LARGE SCALE GENOMIC DNA]</scope>
    <source>
        <strain evidence="1 2">JCM 9383</strain>
    </source>
</reference>
<keyword evidence="2" id="KW-1185">Reference proteome</keyword>
<dbReference type="Proteomes" id="UP001500979">
    <property type="component" value="Unassembled WGS sequence"/>
</dbReference>
<organism evidence="1 2">
    <name type="scientific">Saccharopolyspora taberi</name>
    <dbReference type="NCBI Taxonomy" id="60895"/>
    <lineage>
        <taxon>Bacteria</taxon>
        <taxon>Bacillati</taxon>
        <taxon>Actinomycetota</taxon>
        <taxon>Actinomycetes</taxon>
        <taxon>Pseudonocardiales</taxon>
        <taxon>Pseudonocardiaceae</taxon>
        <taxon>Saccharopolyspora</taxon>
    </lineage>
</organism>
<name>A0ABN3V731_9PSEU</name>
<dbReference type="RefSeq" id="WP_344678654.1">
    <property type="nucleotide sequence ID" value="NZ_BAAAUX010000007.1"/>
</dbReference>
<dbReference type="EMBL" id="BAAAUX010000007">
    <property type="protein sequence ID" value="GAA2781567.1"/>
    <property type="molecule type" value="Genomic_DNA"/>
</dbReference>
<protein>
    <submittedName>
        <fullName evidence="1">Uncharacterized protein</fullName>
    </submittedName>
</protein>
<accession>A0ABN3V731</accession>
<comment type="caution">
    <text evidence="1">The sequence shown here is derived from an EMBL/GenBank/DDBJ whole genome shotgun (WGS) entry which is preliminary data.</text>
</comment>
<evidence type="ECO:0000313" key="2">
    <source>
        <dbReference type="Proteomes" id="UP001500979"/>
    </source>
</evidence>
<proteinExistence type="predicted"/>